<evidence type="ECO:0000256" key="1">
    <source>
        <dbReference type="ARBA" id="ARBA00003975"/>
    </source>
</evidence>
<dbReference type="InterPro" id="IPR024721">
    <property type="entry name" value="Snurportin-1_N"/>
</dbReference>
<dbReference type="InterPro" id="IPR047857">
    <property type="entry name" value="Snurportin1_C"/>
</dbReference>
<dbReference type="CDD" id="cd09232">
    <property type="entry name" value="Snurportin-1_C"/>
    <property type="match status" value="1"/>
</dbReference>
<feature type="compositionally biased region" description="Basic residues" evidence="10">
    <location>
        <begin position="105"/>
        <end position="116"/>
    </location>
</feature>
<feature type="region of interest" description="Disordered" evidence="10">
    <location>
        <begin position="388"/>
        <end position="409"/>
    </location>
</feature>
<dbReference type="AlphaFoldDB" id="D8QDS2"/>
<evidence type="ECO:0000256" key="9">
    <source>
        <dbReference type="ARBA" id="ARBA00023242"/>
    </source>
</evidence>
<organism evidence="14">
    <name type="scientific">Schizophyllum commune (strain H4-8 / FGSC 9210)</name>
    <name type="common">Split gill fungus</name>
    <dbReference type="NCBI Taxonomy" id="578458"/>
    <lineage>
        <taxon>Eukaryota</taxon>
        <taxon>Fungi</taxon>
        <taxon>Dikarya</taxon>
        <taxon>Basidiomycota</taxon>
        <taxon>Agaricomycotina</taxon>
        <taxon>Agaricomycetes</taxon>
        <taxon>Agaricomycetidae</taxon>
        <taxon>Agaricales</taxon>
        <taxon>Schizophyllaceae</taxon>
        <taxon>Schizophyllum</taxon>
    </lineage>
</organism>
<dbReference type="OMA" id="FRLWWRD"/>
<keyword evidence="9" id="KW-0539">Nucleus</keyword>
<dbReference type="Gene3D" id="3.30.470.30">
    <property type="entry name" value="DNA ligase/mRNA capping enzyme"/>
    <property type="match status" value="1"/>
</dbReference>
<proteinExistence type="inferred from homology"/>
<comment type="function">
    <text evidence="1">Functions as an U snRNP-specific nuclear import adapter. Involved in the trimethylguanosine (m3G)-cap-dependent nuclear import of U snRNPs. Binds specifically to the terminal m3G-cap U snRNAs.</text>
</comment>
<evidence type="ECO:0000256" key="5">
    <source>
        <dbReference type="ARBA" id="ARBA00016034"/>
    </source>
</evidence>
<dbReference type="PANTHER" id="PTHR13403:SF6">
    <property type="entry name" value="SNURPORTIN-1"/>
    <property type="match status" value="1"/>
</dbReference>
<evidence type="ECO:0000313" key="14">
    <source>
        <dbReference type="Proteomes" id="UP000007431"/>
    </source>
</evidence>
<reference evidence="13 14" key="1">
    <citation type="journal article" date="2010" name="Nat. Biotechnol.">
        <title>Genome sequence of the model mushroom Schizophyllum commune.</title>
        <authorList>
            <person name="Ohm R.A."/>
            <person name="de Jong J.F."/>
            <person name="Lugones L.G."/>
            <person name="Aerts A."/>
            <person name="Kothe E."/>
            <person name="Stajich J.E."/>
            <person name="de Vries R.P."/>
            <person name="Record E."/>
            <person name="Levasseur A."/>
            <person name="Baker S.E."/>
            <person name="Bartholomew K.A."/>
            <person name="Coutinho P.M."/>
            <person name="Erdmann S."/>
            <person name="Fowler T.J."/>
            <person name="Gathman A.C."/>
            <person name="Lombard V."/>
            <person name="Henrissat B."/>
            <person name="Knabe N."/>
            <person name="Kuees U."/>
            <person name="Lilly W.W."/>
            <person name="Lindquist E."/>
            <person name="Lucas S."/>
            <person name="Magnuson J.K."/>
            <person name="Piumi F."/>
            <person name="Raudaskoski M."/>
            <person name="Salamov A."/>
            <person name="Schmutz J."/>
            <person name="Schwarze F.W.M.R."/>
            <person name="vanKuyk P.A."/>
            <person name="Horton J.S."/>
            <person name="Grigoriev I.V."/>
            <person name="Woesten H.A.B."/>
        </authorList>
    </citation>
    <scope>NUCLEOTIDE SEQUENCE [LARGE SCALE GENOMIC DNA]</scope>
    <source>
        <strain evidence="14">H4-8 / FGSC 9210</strain>
    </source>
</reference>
<gene>
    <name evidence="13" type="ORF">SCHCODRAFT_59665</name>
</gene>
<dbReference type="GO" id="GO:0003723">
    <property type="term" value="F:RNA binding"/>
    <property type="evidence" value="ECO:0007669"/>
    <property type="project" value="UniProtKB-KW"/>
</dbReference>
<name>D8QDS2_SCHCM</name>
<dbReference type="EMBL" id="GL377310">
    <property type="protein sequence ID" value="EFI94034.1"/>
    <property type="molecule type" value="Genomic_DNA"/>
</dbReference>
<keyword evidence="6" id="KW-0813">Transport</keyword>
<dbReference type="eggNOG" id="KOG3132">
    <property type="taxonomic scope" value="Eukaryota"/>
</dbReference>
<evidence type="ECO:0000256" key="6">
    <source>
        <dbReference type="ARBA" id="ARBA00022448"/>
    </source>
</evidence>
<dbReference type="PANTHER" id="PTHR13403">
    <property type="entry name" value="SNURPORTIN1 RNUT1 PROTEIN RNA, U TRANSPORTER 1"/>
    <property type="match status" value="1"/>
</dbReference>
<dbReference type="GO" id="GO:0005737">
    <property type="term" value="C:cytoplasm"/>
    <property type="evidence" value="ECO:0007669"/>
    <property type="project" value="UniProtKB-SubCell"/>
</dbReference>
<evidence type="ECO:0000256" key="4">
    <source>
        <dbReference type="ARBA" id="ARBA00007540"/>
    </source>
</evidence>
<evidence type="ECO:0000256" key="8">
    <source>
        <dbReference type="ARBA" id="ARBA00022884"/>
    </source>
</evidence>
<accession>D8QDS2</accession>
<evidence type="ECO:0000256" key="10">
    <source>
        <dbReference type="SAM" id="MobiDB-lite"/>
    </source>
</evidence>
<dbReference type="InterPro" id="IPR017336">
    <property type="entry name" value="Snurportin-1"/>
</dbReference>
<dbReference type="GO" id="GO:0061015">
    <property type="term" value="P:snRNA import into nucleus"/>
    <property type="evidence" value="ECO:0007669"/>
    <property type="project" value="InterPro"/>
</dbReference>
<feature type="domain" description="Snurportin-1 N-terminal" evidence="11">
    <location>
        <begin position="26"/>
        <end position="52"/>
    </location>
</feature>
<dbReference type="InParanoid" id="D8QDS2"/>
<dbReference type="STRING" id="578458.D8QDS2"/>
<keyword evidence="8" id="KW-0694">RNA-binding</keyword>
<dbReference type="Proteomes" id="UP000007431">
    <property type="component" value="Unassembled WGS sequence"/>
</dbReference>
<feature type="region of interest" description="Disordered" evidence="10">
    <location>
        <begin position="87"/>
        <end position="119"/>
    </location>
</feature>
<comment type="similarity">
    <text evidence="4">Belongs to the snurportin family.</text>
</comment>
<evidence type="ECO:0000259" key="12">
    <source>
        <dbReference type="Pfam" id="PF21974"/>
    </source>
</evidence>
<protein>
    <recommendedName>
        <fullName evidence="5">Snurportin-1</fullName>
    </recommendedName>
</protein>
<dbReference type="SUPFAM" id="SSF56091">
    <property type="entry name" value="DNA ligase/mRNA capping enzyme, catalytic domain"/>
    <property type="match status" value="1"/>
</dbReference>
<dbReference type="VEuPathDB" id="FungiDB:SCHCODRAFT_02637180"/>
<feature type="compositionally biased region" description="Basic and acidic residues" evidence="10">
    <location>
        <begin position="22"/>
        <end position="50"/>
    </location>
</feature>
<evidence type="ECO:0000256" key="3">
    <source>
        <dbReference type="ARBA" id="ARBA00004496"/>
    </source>
</evidence>
<keyword evidence="14" id="KW-1185">Reference proteome</keyword>
<comment type="subcellular location">
    <subcellularLocation>
        <location evidence="3">Cytoplasm</location>
    </subcellularLocation>
    <subcellularLocation>
        <location evidence="2">Nucleus</location>
    </subcellularLocation>
</comment>
<feature type="domain" description="Snurportin-1 m3G cap-binding" evidence="12">
    <location>
        <begin position="154"/>
        <end position="275"/>
    </location>
</feature>
<dbReference type="Pfam" id="PF21974">
    <property type="entry name" value="SPN1_m3Gcap_bd"/>
    <property type="match status" value="1"/>
</dbReference>
<dbReference type="GO" id="GO:0005634">
    <property type="term" value="C:nucleus"/>
    <property type="evidence" value="ECO:0007669"/>
    <property type="project" value="UniProtKB-SubCell"/>
</dbReference>
<dbReference type="HOGENOM" id="CLU_048922_0_0_1"/>
<dbReference type="Pfam" id="PF11538">
    <property type="entry name" value="Snurportin1"/>
    <property type="match status" value="1"/>
</dbReference>
<evidence type="ECO:0000256" key="2">
    <source>
        <dbReference type="ARBA" id="ARBA00004123"/>
    </source>
</evidence>
<evidence type="ECO:0000256" key="7">
    <source>
        <dbReference type="ARBA" id="ARBA00022490"/>
    </source>
</evidence>
<evidence type="ECO:0000313" key="13">
    <source>
        <dbReference type="EMBL" id="EFI94034.1"/>
    </source>
</evidence>
<sequence length="409" mass="45767">MSDSPSESNPRKATFKLPPAPVRDKVAAQEVRRKKALEEQKRRRAEKVDSARLQLESFAKLSLEDNDSDEDQGSYKEVRTPLIIKQEMREQDTPTKSDLPTQFTGKRRKRKGKKSKLQVMHVERQPPNPKWADKCMYAELLEMSEDMPWDSDGIPADIETGWVAVAPVPVGKRCLVVTSMPSGTNATVPNTTLRSRLLGKSLIPPFPSPLPHATVLDCILDDHWRDNGILHVLDVLKWKGRDMMECETAFRFWWRDMRLAELPPSVTVSGTIHRFAYPVLFVPIPYHTDTTIPNLLNLVLPLARAARQVEVPPIQHVEVLAAAVRACPYPNGAALASVEPDGLLLYVAEAMYEQGTSPLASWVPIRSYEQPEYPHPASEKAGIVQGRMSGSSGRMARGPNDGPLDVFTR</sequence>
<evidence type="ECO:0000259" key="11">
    <source>
        <dbReference type="Pfam" id="PF11538"/>
    </source>
</evidence>
<keyword evidence="7" id="KW-0963">Cytoplasm</keyword>
<feature type="region of interest" description="Disordered" evidence="10">
    <location>
        <begin position="1"/>
        <end position="51"/>
    </location>
</feature>